<dbReference type="PROSITE" id="PS00138">
    <property type="entry name" value="SUBTILASE_SER"/>
    <property type="match status" value="1"/>
</dbReference>
<dbReference type="PANTHER" id="PTHR14218">
    <property type="entry name" value="PROTEASE S8 TRIPEPTIDYL PEPTIDASE I CLN2"/>
    <property type="match status" value="1"/>
</dbReference>
<dbReference type="GO" id="GO:0004252">
    <property type="term" value="F:serine-type endopeptidase activity"/>
    <property type="evidence" value="ECO:0007669"/>
    <property type="project" value="UniProtKB-EC"/>
</dbReference>
<dbReference type="CDD" id="cd04056">
    <property type="entry name" value="Peptidases_S53"/>
    <property type="match status" value="1"/>
</dbReference>
<accession>A0A7S2JWU3</accession>
<keyword evidence="2" id="KW-0378">Hydrolase</keyword>
<dbReference type="InterPro" id="IPR050819">
    <property type="entry name" value="Tripeptidyl-peptidase_I"/>
</dbReference>
<sequence>MGITVIVSSGDEGAWLNDEKTKLRAEFPATSQWVTAVGGTVLSDDNRTEQAWNGGGGGFSWSDPRPTWQDGAVEKYFTVANKSKPFPSEEMYNPKGRGVPDVSAFAANLVVVYPEDPGPHWDPNGTYFGIQGGTSAAAPVFAALVSLLNGERARCHGKRLGFLNPLLYAHAEAFTDITSGSNLGADEWGYTAVKGWDPATGLGSPLFDKLLAAVKSSAGLTC</sequence>
<evidence type="ECO:0000313" key="8">
    <source>
        <dbReference type="EMBL" id="CAD9559863.1"/>
    </source>
</evidence>
<name>A0A7S2JWU3_9DINO</name>
<dbReference type="EC" id="3.4.21.62" evidence="5"/>
<evidence type="ECO:0000256" key="5">
    <source>
        <dbReference type="ARBA" id="ARBA00023619"/>
    </source>
</evidence>
<feature type="binding site" evidence="6">
    <location>
        <position position="197"/>
    </location>
    <ligand>
        <name>Ca(2+)</name>
        <dbReference type="ChEBI" id="CHEBI:29108"/>
    </ligand>
</feature>
<keyword evidence="1" id="KW-0645">Protease</keyword>
<evidence type="ECO:0000259" key="7">
    <source>
        <dbReference type="PROSITE" id="PS51695"/>
    </source>
</evidence>
<reference evidence="8" key="1">
    <citation type="submission" date="2021-01" db="EMBL/GenBank/DDBJ databases">
        <authorList>
            <person name="Corre E."/>
            <person name="Pelletier E."/>
            <person name="Niang G."/>
            <person name="Scheremetjew M."/>
            <person name="Finn R."/>
            <person name="Kale V."/>
            <person name="Holt S."/>
            <person name="Cochrane G."/>
            <person name="Meng A."/>
            <person name="Brown T."/>
            <person name="Cohen L."/>
        </authorList>
    </citation>
    <scope>NUCLEOTIDE SEQUENCE</scope>
    <source>
        <strain evidence="8">RCC3387</strain>
    </source>
</reference>
<dbReference type="GO" id="GO:0008240">
    <property type="term" value="F:tripeptidyl-peptidase activity"/>
    <property type="evidence" value="ECO:0007669"/>
    <property type="project" value="TreeGrafter"/>
</dbReference>
<dbReference type="GO" id="GO:0006508">
    <property type="term" value="P:proteolysis"/>
    <property type="evidence" value="ECO:0007669"/>
    <property type="project" value="UniProtKB-KW"/>
</dbReference>
<dbReference type="InterPro" id="IPR023828">
    <property type="entry name" value="Peptidase_S8_Ser-AS"/>
</dbReference>
<comment type="cofactor">
    <cofactor evidence="6">
        <name>Ca(2+)</name>
        <dbReference type="ChEBI" id="CHEBI:29108"/>
    </cofactor>
    <text evidence="6">Binds 1 Ca(2+) ion per subunit.</text>
</comment>
<dbReference type="PANTHER" id="PTHR14218:SF15">
    <property type="entry name" value="TRIPEPTIDYL-PEPTIDASE 1"/>
    <property type="match status" value="1"/>
</dbReference>
<organism evidence="8">
    <name type="scientific">Zooxanthella nutricula</name>
    <dbReference type="NCBI Taxonomy" id="1333877"/>
    <lineage>
        <taxon>Eukaryota</taxon>
        <taxon>Sar</taxon>
        <taxon>Alveolata</taxon>
        <taxon>Dinophyceae</taxon>
        <taxon>Peridiniales</taxon>
        <taxon>Peridiniales incertae sedis</taxon>
        <taxon>Zooxanthella</taxon>
    </lineage>
</organism>
<gene>
    <name evidence="8" type="ORF">BRAN1462_LOCUS22830</name>
</gene>
<dbReference type="InterPro" id="IPR000209">
    <property type="entry name" value="Peptidase_S8/S53_dom"/>
</dbReference>
<dbReference type="SUPFAM" id="SSF52743">
    <property type="entry name" value="Subtilisin-like"/>
    <property type="match status" value="1"/>
</dbReference>
<comment type="caution">
    <text evidence="6">Lacks conserved residue(s) required for the propagation of feature annotation.</text>
</comment>
<evidence type="ECO:0000256" key="2">
    <source>
        <dbReference type="ARBA" id="ARBA00022801"/>
    </source>
</evidence>
<keyword evidence="6" id="KW-0479">Metal-binding</keyword>
<dbReference type="InterPro" id="IPR036852">
    <property type="entry name" value="Peptidase_S8/S53_dom_sf"/>
</dbReference>
<dbReference type="AlphaFoldDB" id="A0A7S2JWU3"/>
<dbReference type="PROSITE" id="PS51695">
    <property type="entry name" value="SEDOLISIN"/>
    <property type="match status" value="1"/>
</dbReference>
<keyword evidence="3" id="KW-0720">Serine protease</keyword>
<feature type="binding site" evidence="6">
    <location>
        <position position="176"/>
    </location>
    <ligand>
        <name>Ca(2+)</name>
        <dbReference type="ChEBI" id="CHEBI:29108"/>
    </ligand>
</feature>
<evidence type="ECO:0000256" key="3">
    <source>
        <dbReference type="ARBA" id="ARBA00022825"/>
    </source>
</evidence>
<dbReference type="GO" id="GO:0046872">
    <property type="term" value="F:metal ion binding"/>
    <property type="evidence" value="ECO:0007669"/>
    <property type="project" value="UniProtKB-UniRule"/>
</dbReference>
<feature type="domain" description="Peptidase S53" evidence="7">
    <location>
        <begin position="1"/>
        <end position="217"/>
    </location>
</feature>
<evidence type="ECO:0000256" key="1">
    <source>
        <dbReference type="ARBA" id="ARBA00022670"/>
    </source>
</evidence>
<feature type="binding site" evidence="6">
    <location>
        <position position="195"/>
    </location>
    <ligand>
        <name>Ca(2+)</name>
        <dbReference type="ChEBI" id="CHEBI:29108"/>
    </ligand>
</feature>
<dbReference type="Gene3D" id="3.40.50.200">
    <property type="entry name" value="Peptidase S8/S53 domain"/>
    <property type="match status" value="1"/>
</dbReference>
<evidence type="ECO:0000256" key="4">
    <source>
        <dbReference type="ARBA" id="ARBA00023529"/>
    </source>
</evidence>
<comment type="catalytic activity">
    <reaction evidence="4">
        <text>Hydrolysis of proteins with broad specificity for peptide bonds, and a preference for a large uncharged residue in P1. Hydrolyzes peptide amides.</text>
        <dbReference type="EC" id="3.4.21.62"/>
    </reaction>
</comment>
<feature type="binding site" evidence="6">
    <location>
        <position position="177"/>
    </location>
    <ligand>
        <name>Ca(2+)</name>
        <dbReference type="ChEBI" id="CHEBI:29108"/>
    </ligand>
</feature>
<proteinExistence type="predicted"/>
<protein>
    <recommendedName>
        <fullName evidence="5">subtilisin</fullName>
        <ecNumber evidence="5">3.4.21.62</ecNumber>
    </recommendedName>
</protein>
<dbReference type="InterPro" id="IPR030400">
    <property type="entry name" value="Sedolisin_dom"/>
</dbReference>
<dbReference type="EMBL" id="HBGW01036091">
    <property type="protein sequence ID" value="CAD9559863.1"/>
    <property type="molecule type" value="Transcribed_RNA"/>
</dbReference>
<keyword evidence="6" id="KW-0106">Calcium</keyword>
<dbReference type="Pfam" id="PF00082">
    <property type="entry name" value="Peptidase_S8"/>
    <property type="match status" value="1"/>
</dbReference>
<evidence type="ECO:0000256" key="6">
    <source>
        <dbReference type="PROSITE-ProRule" id="PRU01032"/>
    </source>
</evidence>